<evidence type="ECO:0000259" key="7">
    <source>
        <dbReference type="Pfam" id="PF13193"/>
    </source>
</evidence>
<organism evidence="8 9">
    <name type="scientific">Oceanobacillus kimchii</name>
    <dbReference type="NCBI Taxonomy" id="746691"/>
    <lineage>
        <taxon>Bacteria</taxon>
        <taxon>Bacillati</taxon>
        <taxon>Bacillota</taxon>
        <taxon>Bacilli</taxon>
        <taxon>Bacillales</taxon>
        <taxon>Bacillaceae</taxon>
        <taxon>Oceanobacillus</taxon>
    </lineage>
</organism>
<dbReference type="PROSITE" id="PS00455">
    <property type="entry name" value="AMP_BINDING"/>
    <property type="match status" value="1"/>
</dbReference>
<dbReference type="GO" id="GO:0016874">
    <property type="term" value="F:ligase activity"/>
    <property type="evidence" value="ECO:0007669"/>
    <property type="project" value="UniProtKB-KW"/>
</dbReference>
<evidence type="ECO:0000256" key="4">
    <source>
        <dbReference type="ARBA" id="ARBA00022840"/>
    </source>
</evidence>
<dbReference type="Pfam" id="PF13193">
    <property type="entry name" value="AMP-binding_C"/>
    <property type="match status" value="1"/>
</dbReference>
<comment type="catalytic activity">
    <reaction evidence="5">
        <text>2-succinylbenzoate + ATP + CoA = 2-succinylbenzoyl-CoA + AMP + diphosphate</text>
        <dbReference type="Rhea" id="RHEA:17009"/>
        <dbReference type="ChEBI" id="CHEBI:18325"/>
        <dbReference type="ChEBI" id="CHEBI:30616"/>
        <dbReference type="ChEBI" id="CHEBI:33019"/>
        <dbReference type="ChEBI" id="CHEBI:57287"/>
        <dbReference type="ChEBI" id="CHEBI:57364"/>
        <dbReference type="ChEBI" id="CHEBI:456215"/>
        <dbReference type="EC" id="6.2.1.26"/>
    </reaction>
</comment>
<dbReference type="EC" id="6.2.1.26" evidence="5"/>
<dbReference type="CDD" id="cd05912">
    <property type="entry name" value="OSB_CoA_lg"/>
    <property type="match status" value="1"/>
</dbReference>
<dbReference type="PANTHER" id="PTHR43201:SF5">
    <property type="entry name" value="MEDIUM-CHAIN ACYL-COA LIGASE ACSF2, MITOCHONDRIAL"/>
    <property type="match status" value="1"/>
</dbReference>
<comment type="pathway">
    <text evidence="5">Quinol/quinone metabolism; 1,4-dihydroxy-2-naphthoate biosynthesis; 1,4-dihydroxy-2-naphthoate from chorismate: step 5/7.</text>
</comment>
<protein>
    <recommendedName>
        <fullName evidence="5">2-succinylbenzoate--CoA ligase</fullName>
        <ecNumber evidence="5">6.2.1.26</ecNumber>
    </recommendedName>
    <alternativeName>
        <fullName evidence="5">o-succinylbenzoyl-CoA synthetase</fullName>
        <shortName evidence="5">OSB-CoA synthetase</shortName>
    </alternativeName>
</protein>
<dbReference type="Proteomes" id="UP001275436">
    <property type="component" value="Unassembled WGS sequence"/>
</dbReference>
<keyword evidence="3 5" id="KW-0547">Nucleotide-binding</keyword>
<dbReference type="HAMAP" id="MF_00731">
    <property type="entry name" value="MenE"/>
    <property type="match status" value="1"/>
</dbReference>
<keyword evidence="2 5" id="KW-0436">Ligase</keyword>
<dbReference type="InterPro" id="IPR025110">
    <property type="entry name" value="AMP-bd_C"/>
</dbReference>
<dbReference type="PANTHER" id="PTHR43201">
    <property type="entry name" value="ACYL-COA SYNTHETASE"/>
    <property type="match status" value="1"/>
</dbReference>
<dbReference type="InterPro" id="IPR045851">
    <property type="entry name" value="AMP-bd_C_sf"/>
</dbReference>
<dbReference type="InterPro" id="IPR020845">
    <property type="entry name" value="AMP-binding_CS"/>
</dbReference>
<proteinExistence type="inferred from homology"/>
<dbReference type="InterPro" id="IPR000873">
    <property type="entry name" value="AMP-dep_synth/lig_dom"/>
</dbReference>
<sequence>MSETTPHWLTKRADLSPNKKAIEFEDGSSITYLELFHRSQSYAKKLAKLGLQKGDHIAILSTNSVEMIQAVYACSYLGTVVVLLNTKLTLNELNQQLLDSDAKMIISSGSFKSKEFAIQQINYRDLESVSEKQIGITLNEEICLDDIFTMMYTSGTTGFPKAVQQTYGNHWWSATSSVLNLGLHENDKWLIPLPLFHVSGLSTMLKSVIYGMPIYVLEKFDVEKVHDAIMNRNVTIVSVVTVMVQRLVKRLGNNHYPNCFRCMLLGGGPAPKSLLEEAKKRNIPVFQSYGMTETSSQIVTLTPEEALNKIGSSGKPLFPAQLKIDHNKTEPNQIGEIMVKGPMVTKGYYKRTETNKEVFENNWLHTGDMGYLDEQGYLYVVDRRNDLIISGGENIYPSEIENVLVQIDGIEEAGVKGIPNEEWGMVPAAFIVCSKPIDMKVINTHLEKYLAKYKHPKEIHVINELPRNATNKLVRHRLGK</sequence>
<dbReference type="InterPro" id="IPR010192">
    <property type="entry name" value="MenE"/>
</dbReference>
<comment type="pathway">
    <text evidence="5">Quinol/quinone metabolism; menaquinone biosynthesis.</text>
</comment>
<dbReference type="SUPFAM" id="SSF56801">
    <property type="entry name" value="Acetyl-CoA synthetase-like"/>
    <property type="match status" value="1"/>
</dbReference>
<feature type="domain" description="AMP-dependent synthetase/ligase" evidence="6">
    <location>
        <begin position="10"/>
        <end position="349"/>
    </location>
</feature>
<keyword evidence="9" id="KW-1185">Reference proteome</keyword>
<comment type="function">
    <text evidence="5">Converts 2-succinylbenzoate (OSB) to 2-succinylbenzoyl-CoA (OSB-CoA).</text>
</comment>
<name>A0ABQ5TML1_9BACI</name>
<dbReference type="EMBL" id="BSKO01000001">
    <property type="protein sequence ID" value="GLO66989.1"/>
    <property type="molecule type" value="Genomic_DNA"/>
</dbReference>
<evidence type="ECO:0000313" key="9">
    <source>
        <dbReference type="Proteomes" id="UP001275436"/>
    </source>
</evidence>
<gene>
    <name evidence="5 8" type="primary">menE</name>
    <name evidence="8" type="ORF">MACH08_27730</name>
</gene>
<feature type="domain" description="AMP-binding enzyme C-terminal" evidence="7">
    <location>
        <begin position="399"/>
        <end position="472"/>
    </location>
</feature>
<dbReference type="NCBIfam" id="NF002966">
    <property type="entry name" value="PRK03640.1"/>
    <property type="match status" value="1"/>
</dbReference>
<dbReference type="Gene3D" id="3.30.300.30">
    <property type="match status" value="1"/>
</dbReference>
<accession>A0ABQ5TML1</accession>
<keyword evidence="1 5" id="KW-0474">Menaquinone biosynthesis</keyword>
<comment type="caution">
    <text evidence="8">The sequence shown here is derived from an EMBL/GenBank/DDBJ whole genome shotgun (WGS) entry which is preliminary data.</text>
</comment>
<dbReference type="Pfam" id="PF00501">
    <property type="entry name" value="AMP-binding"/>
    <property type="match status" value="1"/>
</dbReference>
<evidence type="ECO:0000256" key="2">
    <source>
        <dbReference type="ARBA" id="ARBA00022598"/>
    </source>
</evidence>
<evidence type="ECO:0000259" key="6">
    <source>
        <dbReference type="Pfam" id="PF00501"/>
    </source>
</evidence>
<dbReference type="InterPro" id="IPR042099">
    <property type="entry name" value="ANL_N_sf"/>
</dbReference>
<comment type="similarity">
    <text evidence="5">Belongs to the ATP-dependent AMP-binding enzyme family. MenE subfamily.</text>
</comment>
<evidence type="ECO:0000313" key="8">
    <source>
        <dbReference type="EMBL" id="GLO66989.1"/>
    </source>
</evidence>
<evidence type="ECO:0000256" key="1">
    <source>
        <dbReference type="ARBA" id="ARBA00022428"/>
    </source>
</evidence>
<evidence type="ECO:0000256" key="3">
    <source>
        <dbReference type="ARBA" id="ARBA00022741"/>
    </source>
</evidence>
<reference evidence="8 9" key="1">
    <citation type="submission" date="2023-02" db="EMBL/GenBank/DDBJ databases">
        <title>Oceanobacillus kimchii IFOP_LL358 isolated form Alexandrium catenella lab strain.</title>
        <authorList>
            <person name="Gajardo G."/>
            <person name="Ueki S."/>
            <person name="Maruyama F."/>
        </authorList>
    </citation>
    <scope>NUCLEOTIDE SEQUENCE [LARGE SCALE GENOMIC DNA]</scope>
    <source>
        <strain evidence="8 9">IFOP_LL358</strain>
    </source>
</reference>
<dbReference type="RefSeq" id="WP_260049545.1">
    <property type="nucleotide sequence ID" value="NZ_BSKO01000001.1"/>
</dbReference>
<keyword evidence="4 5" id="KW-0067">ATP-binding</keyword>
<dbReference type="NCBIfam" id="TIGR01923">
    <property type="entry name" value="menE"/>
    <property type="match status" value="1"/>
</dbReference>
<dbReference type="Gene3D" id="3.40.50.12780">
    <property type="entry name" value="N-terminal domain of ligase-like"/>
    <property type="match status" value="1"/>
</dbReference>
<evidence type="ECO:0000256" key="5">
    <source>
        <dbReference type="HAMAP-Rule" id="MF_00731"/>
    </source>
</evidence>